<accession>A0A2N3KX18</accession>
<sequence>MDSNAERCIWYTIAHFAQEAKKVNAKLSDKQKMAIAGLASQLMKKRVADHLLKELVQLKLVERKLGGPALTILGQFVARLNGAQA</sequence>
<dbReference type="Proteomes" id="UP000233597">
    <property type="component" value="Unassembled WGS sequence"/>
</dbReference>
<gene>
    <name evidence="1" type="ORF">COO20_06510</name>
</gene>
<evidence type="ECO:0000313" key="1">
    <source>
        <dbReference type="EMBL" id="PKR55033.1"/>
    </source>
</evidence>
<organism evidence="1 2">
    <name type="scientific">Thalassospira marina</name>
    <dbReference type="NCBI Taxonomy" id="2048283"/>
    <lineage>
        <taxon>Bacteria</taxon>
        <taxon>Pseudomonadati</taxon>
        <taxon>Pseudomonadota</taxon>
        <taxon>Alphaproteobacteria</taxon>
        <taxon>Rhodospirillales</taxon>
        <taxon>Thalassospiraceae</taxon>
        <taxon>Thalassospira</taxon>
    </lineage>
</organism>
<dbReference type="AlphaFoldDB" id="A0A2N3KX18"/>
<name>A0A2N3KX18_9PROT</name>
<comment type="caution">
    <text evidence="1">The sequence shown here is derived from an EMBL/GenBank/DDBJ whole genome shotgun (WGS) entry which is preliminary data.</text>
</comment>
<evidence type="ECO:0000313" key="2">
    <source>
        <dbReference type="Proteomes" id="UP000233597"/>
    </source>
</evidence>
<reference evidence="1 2" key="1">
    <citation type="submission" date="2017-09" db="EMBL/GenBank/DDBJ databases">
        <title>Biodiversity and function of Thalassospira species in the particle-attached aromatic-hydrocarbon-degrading consortia from the surface seawater of the South China Sea.</title>
        <authorList>
            <person name="Dong C."/>
            <person name="Liu R."/>
            <person name="Shao Z."/>
        </authorList>
    </citation>
    <scope>NUCLEOTIDE SEQUENCE [LARGE SCALE GENOMIC DNA]</scope>
    <source>
        <strain evidence="1 2">CSC1P2</strain>
    </source>
</reference>
<protein>
    <submittedName>
        <fullName evidence="1">Uncharacterized protein</fullName>
    </submittedName>
</protein>
<proteinExistence type="predicted"/>
<dbReference type="EMBL" id="NWTK01000003">
    <property type="protein sequence ID" value="PKR55033.1"/>
    <property type="molecule type" value="Genomic_DNA"/>
</dbReference>